<dbReference type="EMBL" id="LCGH01000011">
    <property type="protein sequence ID" value="KKT10666.1"/>
    <property type="molecule type" value="Genomic_DNA"/>
</dbReference>
<dbReference type="PANTHER" id="PTHR43750:SF3">
    <property type="entry name" value="UDP-GLUCOSE 6-DEHYDROGENASE TUAD"/>
    <property type="match status" value="1"/>
</dbReference>
<evidence type="ECO:0000259" key="3">
    <source>
        <dbReference type="Pfam" id="PF03721"/>
    </source>
</evidence>
<dbReference type="InterPro" id="IPR013328">
    <property type="entry name" value="6PGD_dom2"/>
</dbReference>
<dbReference type="Gene3D" id="3.40.50.720">
    <property type="entry name" value="NAD(P)-binding Rossmann-like Domain"/>
    <property type="match status" value="1"/>
</dbReference>
<dbReference type="SUPFAM" id="SSF48179">
    <property type="entry name" value="6-phosphogluconate dehydrogenase C-terminal domain-like"/>
    <property type="match status" value="1"/>
</dbReference>
<dbReference type="SUPFAM" id="SSF51735">
    <property type="entry name" value="NAD(P)-binding Rossmann-fold domains"/>
    <property type="match status" value="1"/>
</dbReference>
<sequence>MKSKPKIGILGLGVVGTQFKRWFEGKKYKIGVNLFLYDNKQEKGYSDDINKAEVIFITVHTPSLSDGSIDLSFIESAFKGLTGKKIIIIKSTVLPGTTEYFQKKYKQHKILFSPEFLTEENAWGDIYKPKRQIVGFTKNNLDVASMVLSLLPKAPFMSPSKINTSNPIKITATEAEIIKYGGNVFLSRKINLANILNLLSEKIGANYDNVRLGLGADCRIGSSHLDVHAGGYKGFGGCCIPKDLNAFIACLDSCHLLECVDILKKDREFNEKLLESQGLTIQDVSICTFSRTKK</sequence>
<evidence type="ECO:0000313" key="5">
    <source>
        <dbReference type="Proteomes" id="UP000033907"/>
    </source>
</evidence>
<name>A0A0G1EKT8_9BACT</name>
<dbReference type="InterPro" id="IPR014026">
    <property type="entry name" value="UDP-Glc/GDP-Man_DH_dimer"/>
</dbReference>
<feature type="domain" description="UDP-glucose/GDP-mannose dehydrogenase N-terminal" evidence="3">
    <location>
        <begin position="43"/>
        <end position="142"/>
    </location>
</feature>
<feature type="domain" description="UDP-glucose/GDP-mannose dehydrogenase dimerisation" evidence="2">
    <location>
        <begin position="174"/>
        <end position="271"/>
    </location>
</feature>
<dbReference type="InterPro" id="IPR008927">
    <property type="entry name" value="6-PGluconate_DH-like_C_sf"/>
</dbReference>
<evidence type="ECO:0000313" key="4">
    <source>
        <dbReference type="EMBL" id="KKT10666.1"/>
    </source>
</evidence>
<reference evidence="4 5" key="1">
    <citation type="journal article" date="2015" name="Nature">
        <title>rRNA introns, odd ribosomes, and small enigmatic genomes across a large radiation of phyla.</title>
        <authorList>
            <person name="Brown C.T."/>
            <person name="Hug L.A."/>
            <person name="Thomas B.C."/>
            <person name="Sharon I."/>
            <person name="Castelle C.J."/>
            <person name="Singh A."/>
            <person name="Wilkins M.J."/>
            <person name="Williams K.H."/>
            <person name="Banfield J.F."/>
        </authorList>
    </citation>
    <scope>NUCLEOTIDE SEQUENCE [LARGE SCALE GENOMIC DNA]</scope>
</reference>
<dbReference type="GO" id="GO:0016616">
    <property type="term" value="F:oxidoreductase activity, acting on the CH-OH group of donors, NAD or NADP as acceptor"/>
    <property type="evidence" value="ECO:0007669"/>
    <property type="project" value="InterPro"/>
</dbReference>
<dbReference type="InterPro" id="IPR036291">
    <property type="entry name" value="NAD(P)-bd_dom_sf"/>
</dbReference>
<proteinExistence type="inferred from homology"/>
<comment type="similarity">
    <text evidence="1">Belongs to the UDP-glucose/GDP-mannose dehydrogenase family.</text>
</comment>
<gene>
    <name evidence="4" type="ORF">UV91_C0011G0002</name>
</gene>
<organism evidence="4 5">
    <name type="scientific">Candidatus Nomurabacteria bacterium GW2011_GWF2_43_24</name>
    <dbReference type="NCBI Taxonomy" id="1618778"/>
    <lineage>
        <taxon>Bacteria</taxon>
        <taxon>Candidatus Nomuraibacteriota</taxon>
    </lineage>
</organism>
<accession>A0A0G1EKT8</accession>
<dbReference type="InterPro" id="IPR001732">
    <property type="entry name" value="UDP-Glc/GDP-Man_DH_N"/>
</dbReference>
<dbReference type="AlphaFoldDB" id="A0A0G1EKT8"/>
<dbReference type="Gene3D" id="1.10.1040.10">
    <property type="entry name" value="N-(1-d-carboxylethyl)-l-norvaline Dehydrogenase, domain 2"/>
    <property type="match status" value="1"/>
</dbReference>
<dbReference type="Pfam" id="PF00984">
    <property type="entry name" value="UDPG_MGDP_dh"/>
    <property type="match status" value="1"/>
</dbReference>
<dbReference type="PANTHER" id="PTHR43750">
    <property type="entry name" value="UDP-GLUCOSE 6-DEHYDROGENASE TUAD"/>
    <property type="match status" value="1"/>
</dbReference>
<protein>
    <submittedName>
        <fullName evidence="4">UDP-glucose 6-dehydrogenase</fullName>
    </submittedName>
</protein>
<comment type="caution">
    <text evidence="4">The sequence shown here is derived from an EMBL/GenBank/DDBJ whole genome shotgun (WGS) entry which is preliminary data.</text>
</comment>
<evidence type="ECO:0000259" key="2">
    <source>
        <dbReference type="Pfam" id="PF00984"/>
    </source>
</evidence>
<dbReference type="Pfam" id="PF03721">
    <property type="entry name" value="UDPG_MGDP_dh_N"/>
    <property type="match status" value="1"/>
</dbReference>
<evidence type="ECO:0000256" key="1">
    <source>
        <dbReference type="ARBA" id="ARBA00006601"/>
    </source>
</evidence>
<dbReference type="GO" id="GO:0051287">
    <property type="term" value="F:NAD binding"/>
    <property type="evidence" value="ECO:0007669"/>
    <property type="project" value="InterPro"/>
</dbReference>
<dbReference type="Proteomes" id="UP000033907">
    <property type="component" value="Unassembled WGS sequence"/>
</dbReference>